<name>A4G2Y8_HERAR</name>
<protein>
    <submittedName>
        <fullName evidence="1">Uncharacterized protein</fullName>
    </submittedName>
</protein>
<dbReference type="HOGENOM" id="CLU_056333_0_0_4"/>
<accession>A4G2Y8</accession>
<reference evidence="1 2" key="1">
    <citation type="journal article" date="2007" name="PLoS Genet.">
        <title>A tale of two oxidation states: bacterial colonization of arsenic-rich environments.</title>
        <authorList>
            <person name="Muller D."/>
            <person name="Medigue C."/>
            <person name="Koechler S."/>
            <person name="Barbe V."/>
            <person name="Barakat M."/>
            <person name="Talla E."/>
            <person name="Bonnefoy V."/>
            <person name="Krin E."/>
            <person name="Arsene-Ploetze F."/>
            <person name="Carapito C."/>
            <person name="Chandler M."/>
            <person name="Cournoyer B."/>
            <person name="Cruveiller S."/>
            <person name="Dossat C."/>
            <person name="Duval S."/>
            <person name="Heymann M."/>
            <person name="Leize E."/>
            <person name="Lieutaud A."/>
            <person name="Lievremont D."/>
            <person name="Makita Y."/>
            <person name="Mangenot S."/>
            <person name="Nitschke W."/>
            <person name="Ortet P."/>
            <person name="Perdrial N."/>
            <person name="Schoepp B."/>
            <person name="Siguier N."/>
            <person name="Simeonova D.D."/>
            <person name="Rouy Z."/>
            <person name="Segurens B."/>
            <person name="Turlin E."/>
            <person name="Vallenet D."/>
            <person name="Van Dorsselaer A."/>
            <person name="Weiss S."/>
            <person name="Weissenbach J."/>
            <person name="Lett M.C."/>
            <person name="Danchin A."/>
            <person name="Bertin P.N."/>
        </authorList>
    </citation>
    <scope>NUCLEOTIDE SEQUENCE [LARGE SCALE GENOMIC DNA]</scope>
    <source>
        <strain evidence="2">ULPAs1</strain>
    </source>
</reference>
<gene>
    <name evidence="1" type="ordered locus">HEAR0681</name>
</gene>
<evidence type="ECO:0000313" key="1">
    <source>
        <dbReference type="EMBL" id="CAL60875.1"/>
    </source>
</evidence>
<dbReference type="EMBL" id="CU207211">
    <property type="protein sequence ID" value="CAL60875.1"/>
    <property type="molecule type" value="Genomic_DNA"/>
</dbReference>
<proteinExistence type="predicted"/>
<keyword evidence="2" id="KW-1185">Reference proteome</keyword>
<evidence type="ECO:0000313" key="2">
    <source>
        <dbReference type="Proteomes" id="UP000006697"/>
    </source>
</evidence>
<dbReference type="AlphaFoldDB" id="A4G2Y8"/>
<dbReference type="KEGG" id="har:HEAR0681"/>
<dbReference type="eggNOG" id="ENOG5032S9A">
    <property type="taxonomic scope" value="Bacteria"/>
</dbReference>
<organism evidence="1 2">
    <name type="scientific">Herminiimonas arsenicoxydans</name>
    <dbReference type="NCBI Taxonomy" id="204773"/>
    <lineage>
        <taxon>Bacteria</taxon>
        <taxon>Pseudomonadati</taxon>
        <taxon>Pseudomonadota</taxon>
        <taxon>Betaproteobacteria</taxon>
        <taxon>Burkholderiales</taxon>
        <taxon>Oxalobacteraceae</taxon>
        <taxon>Herminiimonas</taxon>
    </lineage>
</organism>
<sequence length="402" mass="44438">MSSNPATKAHKLKIDLQYYDAKHQSLLAEGTYRTLGTAAKVKSFKTTSEIFLADFLNYFLIHRTNNPSYATYKARRKYLKQASDWIDGVLNINDTINCLQGSEGLQEKVGEAVSLSVASVMFGLTAADWTTIPEQRGLTAHPTFDFERILVGITNKNEVIQIETKGSFVKDNNVNQEAVVAQARKIEKKKIKIAKAGAYKHPAFARYGMIASIDPSNTAKCLLLDPPSDQVPGNPSDIKIASRLEYVASIVSLLAPKASLADALETRAALWRQGKASDEPETLRSKTGHAYTARNYVEDFFANGKVWMEDRDIVGQVYCNKSGRAFFLGLHGDVIRTAIQQDPKVIIQAHYEPSSKQLEILARPVHLDQDIKDAPRYMSMIFHTASSGVVLGFPSDSYSGLG</sequence>
<dbReference type="OrthoDB" id="8766251at2"/>
<dbReference type="Proteomes" id="UP000006697">
    <property type="component" value="Chromosome"/>
</dbReference>